<organism evidence="2 3">
    <name type="scientific">Haloprofundus marisrubri</name>
    <dbReference type="NCBI Taxonomy" id="1514971"/>
    <lineage>
        <taxon>Archaea</taxon>
        <taxon>Methanobacteriati</taxon>
        <taxon>Methanobacteriota</taxon>
        <taxon>Stenosarchaea group</taxon>
        <taxon>Halobacteria</taxon>
        <taxon>Halobacteriales</taxon>
        <taxon>Haloferacaceae</taxon>
        <taxon>Haloprofundus</taxon>
    </lineage>
</organism>
<proteinExistence type="predicted"/>
<accession>A0A0W1R7P0</accession>
<keyword evidence="1" id="KW-0812">Transmembrane</keyword>
<keyword evidence="1" id="KW-1133">Transmembrane helix</keyword>
<feature type="transmembrane region" description="Helical" evidence="1">
    <location>
        <begin position="30"/>
        <end position="51"/>
    </location>
</feature>
<comment type="caution">
    <text evidence="2">The sequence shown here is derived from an EMBL/GenBank/DDBJ whole genome shotgun (WGS) entry which is preliminary data.</text>
</comment>
<protein>
    <submittedName>
        <fullName evidence="2">Uncharacterized protein</fullName>
    </submittedName>
</protein>
<keyword evidence="3" id="KW-1185">Reference proteome</keyword>
<sequence>MEQRRIILTVTGALLAGVTTAVLGSTGLDAPLAIVAGVAVAIPLLRAEAFGGFDSPESFDSGAAFLASLGALVVGTVGVYAAGAFGAGQTVTVGLGGGGAFAGSYLGDVYAQRRS</sequence>
<dbReference type="OrthoDB" id="384052at2157"/>
<evidence type="ECO:0000313" key="3">
    <source>
        <dbReference type="Proteomes" id="UP000054387"/>
    </source>
</evidence>
<dbReference type="AlphaFoldDB" id="A0A0W1R7P0"/>
<dbReference type="EMBL" id="LOPU01000029">
    <property type="protein sequence ID" value="KTG09233.1"/>
    <property type="molecule type" value="Genomic_DNA"/>
</dbReference>
<keyword evidence="1" id="KW-0472">Membrane</keyword>
<feature type="transmembrane region" description="Helical" evidence="1">
    <location>
        <begin position="63"/>
        <end position="85"/>
    </location>
</feature>
<evidence type="ECO:0000313" key="2">
    <source>
        <dbReference type="EMBL" id="KTG09233.1"/>
    </source>
</evidence>
<reference evidence="2 3" key="1">
    <citation type="submission" date="2015-12" db="EMBL/GenBank/DDBJ databases">
        <title>Haloprofundus marisrubri gen. nov., sp. nov., an extremely halophilic archaeon isolated from the Discovery deep brine-seawater interface in the Red Sea.</title>
        <authorList>
            <person name="Zhang G."/>
            <person name="Stingl U."/>
            <person name="Rashid M."/>
        </authorList>
    </citation>
    <scope>NUCLEOTIDE SEQUENCE [LARGE SCALE GENOMIC DNA]</scope>
    <source>
        <strain evidence="2 3">SB9</strain>
    </source>
</reference>
<name>A0A0W1R7P0_9EURY</name>
<dbReference type="Proteomes" id="UP000054387">
    <property type="component" value="Unassembled WGS sequence"/>
</dbReference>
<dbReference type="RefSeq" id="WP_058582386.1">
    <property type="nucleotide sequence ID" value="NZ_LOPU01000029.1"/>
</dbReference>
<gene>
    <name evidence="2" type="ORF">AUR64_15695</name>
</gene>
<evidence type="ECO:0000256" key="1">
    <source>
        <dbReference type="SAM" id="Phobius"/>
    </source>
</evidence>